<comment type="caution">
    <text evidence="2">The sequence shown here is derived from an EMBL/GenBank/DDBJ whole genome shotgun (WGS) entry which is preliminary data.</text>
</comment>
<reference evidence="3" key="1">
    <citation type="journal article" date="2019" name="Int. J. Syst. Evol. Microbiol.">
        <title>The Global Catalogue of Microorganisms (GCM) 10K type strain sequencing project: providing services to taxonomists for standard genome sequencing and annotation.</title>
        <authorList>
            <consortium name="The Broad Institute Genomics Platform"/>
            <consortium name="The Broad Institute Genome Sequencing Center for Infectious Disease"/>
            <person name="Wu L."/>
            <person name="Ma J."/>
        </authorList>
    </citation>
    <scope>NUCLEOTIDE SEQUENCE [LARGE SCALE GENOMIC DNA]</scope>
    <source>
        <strain evidence="3">JCM 18409</strain>
    </source>
</reference>
<feature type="region of interest" description="Disordered" evidence="1">
    <location>
        <begin position="1"/>
        <end position="51"/>
    </location>
</feature>
<evidence type="ECO:0000313" key="2">
    <source>
        <dbReference type="EMBL" id="GAA5005199.1"/>
    </source>
</evidence>
<evidence type="ECO:0000313" key="3">
    <source>
        <dbReference type="Proteomes" id="UP001501759"/>
    </source>
</evidence>
<gene>
    <name evidence="2" type="ORF">GCM10023335_21860</name>
</gene>
<dbReference type="RefSeq" id="WP_234020883.1">
    <property type="nucleotide sequence ID" value="NZ_BAABKB010000004.1"/>
</dbReference>
<protein>
    <submittedName>
        <fullName evidence="2">Uncharacterized protein</fullName>
    </submittedName>
</protein>
<keyword evidence="3" id="KW-1185">Reference proteome</keyword>
<sequence length="51" mass="5859">MAHHHKSNKQVEGDPDTGHGRGLPLRPDDDELERRTEMDRAELRAQQAEEV</sequence>
<proteinExistence type="predicted"/>
<name>A0ABP9IQV1_9ACTN</name>
<dbReference type="Proteomes" id="UP001501759">
    <property type="component" value="Unassembled WGS sequence"/>
</dbReference>
<accession>A0ABP9IQV1</accession>
<evidence type="ECO:0000256" key="1">
    <source>
        <dbReference type="SAM" id="MobiDB-lite"/>
    </source>
</evidence>
<dbReference type="EMBL" id="BAABKB010000004">
    <property type="protein sequence ID" value="GAA5005199.1"/>
    <property type="molecule type" value="Genomic_DNA"/>
</dbReference>
<feature type="compositionally biased region" description="Basic and acidic residues" evidence="1">
    <location>
        <begin position="32"/>
        <end position="43"/>
    </location>
</feature>
<feature type="compositionally biased region" description="Basic and acidic residues" evidence="1">
    <location>
        <begin position="9"/>
        <end position="19"/>
    </location>
</feature>
<organism evidence="2 3">
    <name type="scientific">Streptomyces siamensis</name>
    <dbReference type="NCBI Taxonomy" id="1274986"/>
    <lineage>
        <taxon>Bacteria</taxon>
        <taxon>Bacillati</taxon>
        <taxon>Actinomycetota</taxon>
        <taxon>Actinomycetes</taxon>
        <taxon>Kitasatosporales</taxon>
        <taxon>Streptomycetaceae</taxon>
        <taxon>Streptomyces</taxon>
    </lineage>
</organism>